<dbReference type="AlphaFoldDB" id="A0A8B6BP27"/>
<keyword evidence="2" id="KW-1185">Reference proteome</keyword>
<comment type="caution">
    <text evidence="1">The sequence shown here is derived from an EMBL/GenBank/DDBJ whole genome shotgun (WGS) entry which is preliminary data.</text>
</comment>
<dbReference type="Proteomes" id="UP000596742">
    <property type="component" value="Unassembled WGS sequence"/>
</dbReference>
<accession>A0A8B6BP27</accession>
<dbReference type="EMBL" id="UYJE01000413">
    <property type="protein sequence ID" value="VDH93040.1"/>
    <property type="molecule type" value="Genomic_DNA"/>
</dbReference>
<evidence type="ECO:0000313" key="1">
    <source>
        <dbReference type="EMBL" id="VDH93040.1"/>
    </source>
</evidence>
<reference evidence="1" key="1">
    <citation type="submission" date="2018-11" db="EMBL/GenBank/DDBJ databases">
        <authorList>
            <person name="Alioto T."/>
            <person name="Alioto T."/>
        </authorList>
    </citation>
    <scope>NUCLEOTIDE SEQUENCE</scope>
</reference>
<gene>
    <name evidence="1" type="ORF">MGAL_10B085196</name>
</gene>
<sequence>MVLKCMPGIGDAIGNRIMDIRNKEIHIDRLSTDLKQVNNSQRQDISPVTSDDMPNEHVLHFPPSVQHDIQYRHQDQQEGSHLQQASTAYHRLFNSDSPVKQHRDIYKPETPSVERVQPFQPPIQQDNYHRQLQFNEYETVIPSTKKYQKSTNNIQSGVNRVQQPMLPVKKGVQLQQQVQGLHQRLAQLQLGVNSYAQPTHQQNPATAPVSLPQQRCINNNPLTNNQGINHQIVYQGPNHLQRLGTQLPCFNLLGLDHHQKDQHSPLTNKICLV</sequence>
<proteinExistence type="predicted"/>
<protein>
    <submittedName>
        <fullName evidence="1">Uncharacterized protein</fullName>
    </submittedName>
</protein>
<evidence type="ECO:0000313" key="2">
    <source>
        <dbReference type="Proteomes" id="UP000596742"/>
    </source>
</evidence>
<dbReference type="OrthoDB" id="6204102at2759"/>
<organism evidence="1 2">
    <name type="scientific">Mytilus galloprovincialis</name>
    <name type="common">Mediterranean mussel</name>
    <dbReference type="NCBI Taxonomy" id="29158"/>
    <lineage>
        <taxon>Eukaryota</taxon>
        <taxon>Metazoa</taxon>
        <taxon>Spiralia</taxon>
        <taxon>Lophotrochozoa</taxon>
        <taxon>Mollusca</taxon>
        <taxon>Bivalvia</taxon>
        <taxon>Autobranchia</taxon>
        <taxon>Pteriomorphia</taxon>
        <taxon>Mytilida</taxon>
        <taxon>Mytiloidea</taxon>
        <taxon>Mytilidae</taxon>
        <taxon>Mytilinae</taxon>
        <taxon>Mytilus</taxon>
    </lineage>
</organism>
<name>A0A8B6BP27_MYTGA</name>